<accession>A0A1K2FCL6</accession>
<dbReference type="AlphaFoldDB" id="A0A1K2FCL6"/>
<organism evidence="2 3">
    <name type="scientific">Streptomyces atratus</name>
    <dbReference type="NCBI Taxonomy" id="1893"/>
    <lineage>
        <taxon>Bacteria</taxon>
        <taxon>Bacillati</taxon>
        <taxon>Actinomycetota</taxon>
        <taxon>Actinomycetes</taxon>
        <taxon>Kitasatosporales</taxon>
        <taxon>Streptomycetaceae</taxon>
        <taxon>Streptomyces</taxon>
    </lineage>
</organism>
<feature type="compositionally biased region" description="Acidic residues" evidence="1">
    <location>
        <begin position="63"/>
        <end position="80"/>
    </location>
</feature>
<dbReference type="STRING" id="1893.SAMN02787144_10775"/>
<gene>
    <name evidence="2" type="ORF">SAMN02787144_10775</name>
</gene>
<name>A0A1K2FCL6_STRAR</name>
<proteinExistence type="predicted"/>
<reference evidence="2 3" key="1">
    <citation type="submission" date="2016-11" db="EMBL/GenBank/DDBJ databases">
        <authorList>
            <person name="Jaros S."/>
            <person name="Januszkiewicz K."/>
            <person name="Wedrychowicz H."/>
        </authorList>
    </citation>
    <scope>NUCLEOTIDE SEQUENCE [LARGE SCALE GENOMIC DNA]</scope>
    <source>
        <strain evidence="2 3">OK807</strain>
    </source>
</reference>
<evidence type="ECO:0000313" key="2">
    <source>
        <dbReference type="EMBL" id="SFY45463.1"/>
    </source>
</evidence>
<evidence type="ECO:0000256" key="1">
    <source>
        <dbReference type="SAM" id="MobiDB-lite"/>
    </source>
</evidence>
<sequence length="115" mass="12269">MSILPEFSSGAASVASMARSSVLQNVTLAPVFVALFVAASASVSSPELDFALPASEPPSDFEPLSEDEEDEDEELLEDESFPELSLPQAVSERVAATPMAARAVMRVYFAVFPQE</sequence>
<dbReference type="EMBL" id="FPJO01000077">
    <property type="protein sequence ID" value="SFY45463.1"/>
    <property type="molecule type" value="Genomic_DNA"/>
</dbReference>
<evidence type="ECO:0000313" key="3">
    <source>
        <dbReference type="Proteomes" id="UP000181909"/>
    </source>
</evidence>
<feature type="region of interest" description="Disordered" evidence="1">
    <location>
        <begin position="49"/>
        <end position="80"/>
    </location>
</feature>
<dbReference type="Proteomes" id="UP000181909">
    <property type="component" value="Unassembled WGS sequence"/>
</dbReference>
<protein>
    <submittedName>
        <fullName evidence="2">Uncharacterized protein</fullName>
    </submittedName>
</protein>
<dbReference type="RefSeq" id="WP_256260433.1">
    <property type="nucleotide sequence ID" value="NZ_FPJO01000077.1"/>
</dbReference>